<evidence type="ECO:0000256" key="4">
    <source>
        <dbReference type="ARBA" id="ARBA00022679"/>
    </source>
</evidence>
<dbReference type="KEGG" id="tpx:Turpa_3863"/>
<dbReference type="EMBL" id="CP002959">
    <property type="protein sequence ID" value="AFM14497.1"/>
    <property type="molecule type" value="Genomic_DNA"/>
</dbReference>
<sequence length="818" mass="91149">MQIDLKEVKESFLVTTRELLQRSEALLLEMERSTDAEHFVELLRAIHTIKGNSGIFELDPVIKICHAFETFLEALKEKGKSLSTESIDIGLTVIDRMRALVAEMDHAEKLAGIGIQDVLDALAGKSHQSLNAEKKAAPAEPASGFDRLRAATQKLRLPEKYLEIAKRDGHNLVFIVVDFGDQGETMLSDLYQKFQALHKAGTLLSLGVLRKETITNQPKGPFLPYFIILSTASSAEQIGTELGLKVLLHHYFWQPPKAEAKASAPVSRDAHKEGHAHVRETHLKVHLDLLNTLIDITGEIVLTRNALVRKVDHHADQGLQAFAKKLSYLVTDLQDKVMKTRLQVLDVLFHRFPRLIRETAQQTGKKAELRLEGGDIEIDKAIIDEIADPLMHILRNAVDHGLETPEERLRLQKNEAGTVLVQAQTREGNIVIRVADDGKGLDIDHIRSVAVSKGLITRESADTASEADVAEYLFLPGFSTKGEVTTISGRGVGMDVVRTNISKLGGTVDITGEAGKGTVVTMVIPQTLSILTCLTVEVDDFRFVIPQQNIAEVVTIDETKLRNIQNKMAYELRQRLLPLVETDELLEMPAKERRMAYIVVVRTEKYYFGLRVQKILETEEVVVKTLPQFGQDRQVFSGAAIMGDGRIAPIIDAALVGRHSNLHSTAADEQISRATKQIAEATVQYLLFKLYGRSIAFRVMALPRIESVDPKDIETIVDRQVVHYRNEIIPILPMGFLKPENFEAVPQRNMILLQSEGRRYGLLADTILDIVEDKVTLRREANDRAEIEGYAIIKDETVIVLSLTALMQNSLAATAVNP</sequence>
<keyword evidence="5 10" id="KW-0418">Kinase</keyword>
<dbReference type="SUPFAM" id="SSF50341">
    <property type="entry name" value="CheW-like"/>
    <property type="match status" value="2"/>
</dbReference>
<dbReference type="GO" id="GO:0000155">
    <property type="term" value="F:phosphorelay sensor kinase activity"/>
    <property type="evidence" value="ECO:0007669"/>
    <property type="project" value="InterPro"/>
</dbReference>
<dbReference type="SMART" id="SM01231">
    <property type="entry name" value="H-kinase_dim"/>
    <property type="match status" value="1"/>
</dbReference>
<feature type="domain" description="Histidine kinase" evidence="7">
    <location>
        <begin position="284"/>
        <end position="528"/>
    </location>
</feature>
<dbReference type="PANTHER" id="PTHR43395:SF8">
    <property type="entry name" value="HISTIDINE KINASE"/>
    <property type="match status" value="1"/>
</dbReference>
<protein>
    <recommendedName>
        <fullName evidence="2">histidine kinase</fullName>
        <ecNumber evidence="2">2.7.13.3</ecNumber>
    </recommendedName>
</protein>
<evidence type="ECO:0000259" key="7">
    <source>
        <dbReference type="PROSITE" id="PS50109"/>
    </source>
</evidence>
<dbReference type="SMART" id="SM00387">
    <property type="entry name" value="HATPase_c"/>
    <property type="match status" value="1"/>
</dbReference>
<dbReference type="SUPFAM" id="SSF55874">
    <property type="entry name" value="ATPase domain of HSP90 chaperone/DNA topoisomerase II/histidine kinase"/>
    <property type="match status" value="1"/>
</dbReference>
<dbReference type="PANTHER" id="PTHR43395">
    <property type="entry name" value="SENSOR HISTIDINE KINASE CHEA"/>
    <property type="match status" value="1"/>
</dbReference>
<dbReference type="STRING" id="869212.Turpa_3863"/>
<dbReference type="PROSITE" id="PS50894">
    <property type="entry name" value="HPT"/>
    <property type="match status" value="1"/>
</dbReference>
<dbReference type="InterPro" id="IPR036061">
    <property type="entry name" value="CheW-like_dom_sf"/>
</dbReference>
<keyword evidence="3 6" id="KW-0597">Phosphoprotein</keyword>
<dbReference type="CDD" id="cd00088">
    <property type="entry name" value="HPT"/>
    <property type="match status" value="1"/>
</dbReference>
<dbReference type="InterPro" id="IPR008207">
    <property type="entry name" value="Sig_transdc_His_kin_Hpt_dom"/>
</dbReference>
<evidence type="ECO:0000259" key="9">
    <source>
        <dbReference type="PROSITE" id="PS50894"/>
    </source>
</evidence>
<dbReference type="GO" id="GO:0005737">
    <property type="term" value="C:cytoplasm"/>
    <property type="evidence" value="ECO:0007669"/>
    <property type="project" value="InterPro"/>
</dbReference>
<keyword evidence="11" id="KW-1185">Reference proteome</keyword>
<evidence type="ECO:0000256" key="3">
    <source>
        <dbReference type="ARBA" id="ARBA00022553"/>
    </source>
</evidence>
<dbReference type="Proteomes" id="UP000006048">
    <property type="component" value="Chromosome"/>
</dbReference>
<dbReference type="SMART" id="SM00260">
    <property type="entry name" value="CheW"/>
    <property type="match status" value="2"/>
</dbReference>
<dbReference type="Pfam" id="PF02895">
    <property type="entry name" value="H-kinase_dim"/>
    <property type="match status" value="1"/>
</dbReference>
<dbReference type="HOGENOM" id="CLU_000650_3_6_12"/>
<dbReference type="Gene3D" id="2.30.30.40">
    <property type="entry name" value="SH3 Domains"/>
    <property type="match status" value="1"/>
</dbReference>
<keyword evidence="4" id="KW-0808">Transferase</keyword>
<dbReference type="InterPro" id="IPR002545">
    <property type="entry name" value="CheW-lke_dom"/>
</dbReference>
<accession>I4BB40</accession>
<feature type="domain" description="HPt" evidence="9">
    <location>
        <begin position="1"/>
        <end position="104"/>
    </location>
</feature>
<dbReference type="Pfam" id="PF01584">
    <property type="entry name" value="CheW"/>
    <property type="match status" value="2"/>
</dbReference>
<evidence type="ECO:0000256" key="1">
    <source>
        <dbReference type="ARBA" id="ARBA00000085"/>
    </source>
</evidence>
<feature type="modified residue" description="Phosphohistidine" evidence="6">
    <location>
        <position position="47"/>
    </location>
</feature>
<evidence type="ECO:0000259" key="8">
    <source>
        <dbReference type="PROSITE" id="PS50851"/>
    </source>
</evidence>
<dbReference type="AlphaFoldDB" id="I4BB40"/>
<feature type="domain" description="CheW-like" evidence="8">
    <location>
        <begin position="682"/>
        <end position="812"/>
    </location>
</feature>
<dbReference type="InterPro" id="IPR051315">
    <property type="entry name" value="Bact_Chemotaxis_CheA"/>
</dbReference>
<dbReference type="PRINTS" id="PR00344">
    <property type="entry name" value="BCTRLSENSOR"/>
</dbReference>
<comment type="catalytic activity">
    <reaction evidence="1">
        <text>ATP + protein L-histidine = ADP + protein N-phospho-L-histidine.</text>
        <dbReference type="EC" id="2.7.13.3"/>
    </reaction>
</comment>
<evidence type="ECO:0000256" key="5">
    <source>
        <dbReference type="ARBA" id="ARBA00022777"/>
    </source>
</evidence>
<dbReference type="GO" id="GO:0006935">
    <property type="term" value="P:chemotaxis"/>
    <property type="evidence" value="ECO:0007669"/>
    <property type="project" value="InterPro"/>
</dbReference>
<reference evidence="10 11" key="1">
    <citation type="submission" date="2012-06" db="EMBL/GenBank/DDBJ databases">
        <title>The complete chromosome of genome of Turneriella parva DSM 21527.</title>
        <authorList>
            <consortium name="US DOE Joint Genome Institute (JGI-PGF)"/>
            <person name="Lucas S."/>
            <person name="Han J."/>
            <person name="Lapidus A."/>
            <person name="Bruce D."/>
            <person name="Goodwin L."/>
            <person name="Pitluck S."/>
            <person name="Peters L."/>
            <person name="Kyrpides N."/>
            <person name="Mavromatis K."/>
            <person name="Ivanova N."/>
            <person name="Mikhailova N."/>
            <person name="Chertkov O."/>
            <person name="Detter J.C."/>
            <person name="Tapia R."/>
            <person name="Han C."/>
            <person name="Land M."/>
            <person name="Hauser L."/>
            <person name="Markowitz V."/>
            <person name="Cheng J.-F."/>
            <person name="Hugenholtz P."/>
            <person name="Woyke T."/>
            <person name="Wu D."/>
            <person name="Gronow S."/>
            <person name="Wellnitz S."/>
            <person name="Brambilla E."/>
            <person name="Klenk H.-P."/>
            <person name="Eisen J.A."/>
        </authorList>
    </citation>
    <scope>NUCLEOTIDE SEQUENCE [LARGE SCALE GENOMIC DNA]</scope>
    <source>
        <strain evidence="11">ATCC BAA-1111 / DSM 21527 / NCTC 11395 / H</strain>
    </source>
</reference>
<dbReference type="Gene3D" id="1.10.287.560">
    <property type="entry name" value="Histidine kinase CheA-like, homodimeric domain"/>
    <property type="match status" value="1"/>
</dbReference>
<dbReference type="Pfam" id="PF02518">
    <property type="entry name" value="HATPase_c"/>
    <property type="match status" value="1"/>
</dbReference>
<dbReference type="InterPro" id="IPR037006">
    <property type="entry name" value="CheA-like_homodim_sf"/>
</dbReference>
<dbReference type="InterPro" id="IPR036641">
    <property type="entry name" value="HPT_dom_sf"/>
</dbReference>
<feature type="domain" description="CheW-like" evidence="8">
    <location>
        <begin position="530"/>
        <end position="662"/>
    </location>
</feature>
<evidence type="ECO:0000313" key="11">
    <source>
        <dbReference type="Proteomes" id="UP000006048"/>
    </source>
</evidence>
<dbReference type="Pfam" id="PF01627">
    <property type="entry name" value="Hpt"/>
    <property type="match status" value="1"/>
</dbReference>
<dbReference type="PROSITE" id="PS50109">
    <property type="entry name" value="HIS_KIN"/>
    <property type="match status" value="1"/>
</dbReference>
<evidence type="ECO:0000313" key="10">
    <source>
        <dbReference type="EMBL" id="AFM14497.1"/>
    </source>
</evidence>
<dbReference type="Gene3D" id="2.40.50.180">
    <property type="entry name" value="CheA-289, Domain 4"/>
    <property type="match status" value="1"/>
</dbReference>
<organism evidence="10 11">
    <name type="scientific">Turneriella parva (strain ATCC BAA-1111 / DSM 21527 / NCTC 11395 / H)</name>
    <name type="common">Leptospira parva</name>
    <dbReference type="NCBI Taxonomy" id="869212"/>
    <lineage>
        <taxon>Bacteria</taxon>
        <taxon>Pseudomonadati</taxon>
        <taxon>Spirochaetota</taxon>
        <taxon>Spirochaetia</taxon>
        <taxon>Leptospirales</taxon>
        <taxon>Leptospiraceae</taxon>
        <taxon>Turneriella</taxon>
    </lineage>
</organism>
<dbReference type="Gene3D" id="1.20.120.160">
    <property type="entry name" value="HPT domain"/>
    <property type="match status" value="1"/>
</dbReference>
<name>I4BB40_TURPD</name>
<dbReference type="SUPFAM" id="SSF47384">
    <property type="entry name" value="Homodimeric domain of signal transducing histidine kinase"/>
    <property type="match status" value="1"/>
</dbReference>
<proteinExistence type="predicted"/>
<dbReference type="InterPro" id="IPR036097">
    <property type="entry name" value="HisK_dim/P_sf"/>
</dbReference>
<dbReference type="OrthoDB" id="9803176at2"/>
<dbReference type="FunFam" id="3.30.565.10:FF:000016">
    <property type="entry name" value="Chemotaxis protein CheA, putative"/>
    <property type="match status" value="1"/>
</dbReference>
<dbReference type="EC" id="2.7.13.3" evidence="2"/>
<dbReference type="RefSeq" id="WP_014804974.1">
    <property type="nucleotide sequence ID" value="NC_018020.1"/>
</dbReference>
<dbReference type="InterPro" id="IPR005467">
    <property type="entry name" value="His_kinase_dom"/>
</dbReference>
<dbReference type="InterPro" id="IPR004105">
    <property type="entry name" value="CheA-like_dim"/>
</dbReference>
<dbReference type="SUPFAM" id="SSF47226">
    <property type="entry name" value="Histidine-containing phosphotransfer domain, HPT domain"/>
    <property type="match status" value="1"/>
</dbReference>
<dbReference type="PROSITE" id="PS50851">
    <property type="entry name" value="CHEW"/>
    <property type="match status" value="2"/>
</dbReference>
<evidence type="ECO:0000256" key="2">
    <source>
        <dbReference type="ARBA" id="ARBA00012438"/>
    </source>
</evidence>
<dbReference type="SMART" id="SM00073">
    <property type="entry name" value="HPT"/>
    <property type="match status" value="1"/>
</dbReference>
<dbReference type="Gene3D" id="3.30.565.10">
    <property type="entry name" value="Histidine kinase-like ATPase, C-terminal domain"/>
    <property type="match status" value="1"/>
</dbReference>
<gene>
    <name evidence="10" type="ordered locus">Turpa_3863</name>
</gene>
<dbReference type="InterPro" id="IPR003594">
    <property type="entry name" value="HATPase_dom"/>
</dbReference>
<dbReference type="InterPro" id="IPR004358">
    <property type="entry name" value="Sig_transdc_His_kin-like_C"/>
</dbReference>
<evidence type="ECO:0000256" key="6">
    <source>
        <dbReference type="PROSITE-ProRule" id="PRU00110"/>
    </source>
</evidence>
<dbReference type="InterPro" id="IPR036890">
    <property type="entry name" value="HATPase_C_sf"/>
</dbReference>
<dbReference type="PATRIC" id="fig|869212.3.peg.3893"/>